<keyword evidence="2" id="KW-1185">Reference proteome</keyword>
<gene>
    <name evidence="1" type="ORF">P5673_019982</name>
</gene>
<evidence type="ECO:0000313" key="2">
    <source>
        <dbReference type="Proteomes" id="UP001249851"/>
    </source>
</evidence>
<comment type="caution">
    <text evidence="1">The sequence shown here is derived from an EMBL/GenBank/DDBJ whole genome shotgun (WGS) entry which is preliminary data.</text>
</comment>
<organism evidence="1 2">
    <name type="scientific">Acropora cervicornis</name>
    <name type="common">Staghorn coral</name>
    <dbReference type="NCBI Taxonomy" id="6130"/>
    <lineage>
        <taxon>Eukaryota</taxon>
        <taxon>Metazoa</taxon>
        <taxon>Cnidaria</taxon>
        <taxon>Anthozoa</taxon>
        <taxon>Hexacorallia</taxon>
        <taxon>Scleractinia</taxon>
        <taxon>Astrocoeniina</taxon>
        <taxon>Acroporidae</taxon>
        <taxon>Acropora</taxon>
    </lineage>
</organism>
<reference evidence="1" key="2">
    <citation type="journal article" date="2023" name="Science">
        <title>Genomic signatures of disease resistance in endangered staghorn corals.</title>
        <authorList>
            <person name="Vollmer S.V."/>
            <person name="Selwyn J.D."/>
            <person name="Despard B.A."/>
            <person name="Roesel C.L."/>
        </authorList>
    </citation>
    <scope>NUCLEOTIDE SEQUENCE</scope>
    <source>
        <strain evidence="1">K2</strain>
    </source>
</reference>
<proteinExistence type="predicted"/>
<accession>A0AAD9QAF8</accession>
<evidence type="ECO:0000313" key="1">
    <source>
        <dbReference type="EMBL" id="KAK2557625.1"/>
    </source>
</evidence>
<dbReference type="EMBL" id="JARQWQ010000048">
    <property type="protein sequence ID" value="KAK2557625.1"/>
    <property type="molecule type" value="Genomic_DNA"/>
</dbReference>
<sequence length="154" mass="17993">MQHVAAEWRHTEDTLTKDELTCKPCGKSKDFLKAETVSSFWICQVVDDKGTKAETFKCLESVVRVLGVVEHVVVHDNEARLCSFQKIVGFKKEIHEFGPIGRFLRATSHPMEIYELLFHFVSSCWFPHSFFVELPHDKPRVFFFSCLDLEWIKR</sequence>
<dbReference type="AlphaFoldDB" id="A0AAD9QAF8"/>
<protein>
    <submittedName>
        <fullName evidence="1">Uncharacterized protein</fullName>
    </submittedName>
</protein>
<name>A0AAD9QAF8_ACRCE</name>
<reference evidence="1" key="1">
    <citation type="journal article" date="2023" name="G3 (Bethesda)">
        <title>Whole genome assembly and annotation of the endangered Caribbean coral Acropora cervicornis.</title>
        <authorList>
            <person name="Selwyn J.D."/>
            <person name="Vollmer S.V."/>
        </authorList>
    </citation>
    <scope>NUCLEOTIDE SEQUENCE</scope>
    <source>
        <strain evidence="1">K2</strain>
    </source>
</reference>
<dbReference type="Proteomes" id="UP001249851">
    <property type="component" value="Unassembled WGS sequence"/>
</dbReference>